<protein>
    <submittedName>
        <fullName evidence="1">Uncharacterized protein</fullName>
    </submittedName>
</protein>
<evidence type="ECO:0000313" key="2">
    <source>
        <dbReference type="Proteomes" id="UP000014028"/>
    </source>
</evidence>
<name>A0A9W5VPG5_BACCE</name>
<organism evidence="1 2">
    <name type="scientific">Bacillus cereus VD184</name>
    <dbReference type="NCBI Taxonomy" id="1053242"/>
    <lineage>
        <taxon>Bacteria</taxon>
        <taxon>Bacillati</taxon>
        <taxon>Bacillota</taxon>
        <taxon>Bacilli</taxon>
        <taxon>Bacillales</taxon>
        <taxon>Bacillaceae</taxon>
        <taxon>Bacillus</taxon>
        <taxon>Bacillus cereus group</taxon>
    </lineage>
</organism>
<gene>
    <name evidence="1" type="ORF">IKC_06571</name>
</gene>
<comment type="caution">
    <text evidence="1">The sequence shown here is derived from an EMBL/GenBank/DDBJ whole genome shotgun (WGS) entry which is preliminary data.</text>
</comment>
<sequence length="295" mass="32982">MALIKPLPIIETKTRKLPANGPNPSYYKIAKIQVKPTVDGGENATFQGSVFPQSDIAYTGSVQPLFTFSFGVRTSGAPNQLLIKPSLLKVGDSRENSFRFEIYRDAEKNHYLYVVQSPYSLQTVFTYTQIGCTEYWEYDNHFSERGYDFVWSSVNGDTQGIYEGGRRLLTEAKANDTYMKKVVTNRINVDLREGWFHSENPLSFTKRADIATLTGAVLHGKDGPYQVIGKVPSGYEPVRETVLAACYLKDDGSFASIPIVISIYGELIQLGLRINNNKDRTITNISGTWETIGGM</sequence>
<evidence type="ECO:0000313" key="1">
    <source>
        <dbReference type="EMBL" id="EOQ01063.1"/>
    </source>
</evidence>
<dbReference type="EMBL" id="AHFK01000112">
    <property type="protein sequence ID" value="EOQ01063.1"/>
    <property type="molecule type" value="Genomic_DNA"/>
</dbReference>
<reference evidence="1 2" key="1">
    <citation type="submission" date="2012-12" db="EMBL/GenBank/DDBJ databases">
        <title>The Genome Sequence of Bacillus cereus VD184.</title>
        <authorList>
            <consortium name="The Broad Institute Genome Sequencing Platform"/>
            <consortium name="The Broad Institute Genome Sequencing Center for Infectious Disease"/>
            <person name="Feldgarden M."/>
            <person name="Van der Auwera G.A."/>
            <person name="Mahillon J."/>
            <person name="Duprez V."/>
            <person name="Timmery S."/>
            <person name="Mattelet C."/>
            <person name="Dierick K."/>
            <person name="Sun M."/>
            <person name="Yu Z."/>
            <person name="Zhu L."/>
            <person name="Hu X."/>
            <person name="Shank E.B."/>
            <person name="Swiecicka I."/>
            <person name="Hansen B.M."/>
            <person name="Andrup L."/>
            <person name="Walker B."/>
            <person name="Young S.K."/>
            <person name="Zeng Q."/>
            <person name="Gargeya S."/>
            <person name="Fitzgerald M."/>
            <person name="Haas B."/>
            <person name="Abouelleil A."/>
            <person name="Alvarado L."/>
            <person name="Arachchi H.M."/>
            <person name="Berlin A.M."/>
            <person name="Chapman S.B."/>
            <person name="Dewar J."/>
            <person name="Goldberg J."/>
            <person name="Griggs A."/>
            <person name="Gujja S."/>
            <person name="Hansen M."/>
            <person name="Howarth C."/>
            <person name="Imamovic A."/>
            <person name="Larimer J."/>
            <person name="McCowan C."/>
            <person name="Murphy C."/>
            <person name="Neiman D."/>
            <person name="Pearson M."/>
            <person name="Priest M."/>
            <person name="Roberts A."/>
            <person name="Saif S."/>
            <person name="Shea T."/>
            <person name="Sisk P."/>
            <person name="Sykes S."/>
            <person name="Wortman J."/>
            <person name="Nusbaum C."/>
            <person name="Birren B."/>
        </authorList>
    </citation>
    <scope>NUCLEOTIDE SEQUENCE [LARGE SCALE GENOMIC DNA]</scope>
    <source>
        <strain evidence="1 2">VD184</strain>
    </source>
</reference>
<proteinExistence type="predicted"/>
<accession>A0A9W5VPG5</accession>
<dbReference type="RefSeq" id="WP_016124062.1">
    <property type="nucleotide sequence ID" value="NZ_KB976851.1"/>
</dbReference>
<dbReference type="Proteomes" id="UP000014028">
    <property type="component" value="Unassembled WGS sequence"/>
</dbReference>
<dbReference type="AlphaFoldDB" id="A0A9W5VPG5"/>